<name>A0AAW2XX64_9LAMI</name>
<dbReference type="AlphaFoldDB" id="A0AAW2XX64"/>
<evidence type="ECO:0000313" key="2">
    <source>
        <dbReference type="EMBL" id="KAL0458604.1"/>
    </source>
</evidence>
<feature type="compositionally biased region" description="Pro residues" evidence="1">
    <location>
        <begin position="10"/>
        <end position="22"/>
    </location>
</feature>
<gene>
    <name evidence="2" type="ORF">Slati_0487600</name>
</gene>
<evidence type="ECO:0000256" key="1">
    <source>
        <dbReference type="SAM" id="MobiDB-lite"/>
    </source>
</evidence>
<reference evidence="2" key="1">
    <citation type="submission" date="2020-06" db="EMBL/GenBank/DDBJ databases">
        <authorList>
            <person name="Li T."/>
            <person name="Hu X."/>
            <person name="Zhang T."/>
            <person name="Song X."/>
            <person name="Zhang H."/>
            <person name="Dai N."/>
            <person name="Sheng W."/>
            <person name="Hou X."/>
            <person name="Wei L."/>
        </authorList>
    </citation>
    <scope>NUCLEOTIDE SEQUENCE</scope>
    <source>
        <strain evidence="2">KEN1</strain>
        <tissue evidence="2">Leaf</tissue>
    </source>
</reference>
<dbReference type="EMBL" id="JACGWN010000002">
    <property type="protein sequence ID" value="KAL0458604.1"/>
    <property type="molecule type" value="Genomic_DNA"/>
</dbReference>
<feature type="region of interest" description="Disordered" evidence="1">
    <location>
        <begin position="1"/>
        <end position="61"/>
    </location>
</feature>
<organism evidence="2">
    <name type="scientific">Sesamum latifolium</name>
    <dbReference type="NCBI Taxonomy" id="2727402"/>
    <lineage>
        <taxon>Eukaryota</taxon>
        <taxon>Viridiplantae</taxon>
        <taxon>Streptophyta</taxon>
        <taxon>Embryophyta</taxon>
        <taxon>Tracheophyta</taxon>
        <taxon>Spermatophyta</taxon>
        <taxon>Magnoliopsida</taxon>
        <taxon>eudicotyledons</taxon>
        <taxon>Gunneridae</taxon>
        <taxon>Pentapetalae</taxon>
        <taxon>asterids</taxon>
        <taxon>lamiids</taxon>
        <taxon>Lamiales</taxon>
        <taxon>Pedaliaceae</taxon>
        <taxon>Sesamum</taxon>
    </lineage>
</organism>
<sequence>MAGSLRQEGPNPPMIEPAPSPPLKERTSLPCSPQPPPHQMVHPTNDEQPPSPASGSTTGHL</sequence>
<accession>A0AAW2XX64</accession>
<reference evidence="2" key="2">
    <citation type="journal article" date="2024" name="Plant">
        <title>Genomic evolution and insights into agronomic trait innovations of Sesamum species.</title>
        <authorList>
            <person name="Miao H."/>
            <person name="Wang L."/>
            <person name="Qu L."/>
            <person name="Liu H."/>
            <person name="Sun Y."/>
            <person name="Le M."/>
            <person name="Wang Q."/>
            <person name="Wei S."/>
            <person name="Zheng Y."/>
            <person name="Lin W."/>
            <person name="Duan Y."/>
            <person name="Cao H."/>
            <person name="Xiong S."/>
            <person name="Wang X."/>
            <person name="Wei L."/>
            <person name="Li C."/>
            <person name="Ma Q."/>
            <person name="Ju M."/>
            <person name="Zhao R."/>
            <person name="Li G."/>
            <person name="Mu C."/>
            <person name="Tian Q."/>
            <person name="Mei H."/>
            <person name="Zhang T."/>
            <person name="Gao T."/>
            <person name="Zhang H."/>
        </authorList>
    </citation>
    <scope>NUCLEOTIDE SEQUENCE</scope>
    <source>
        <strain evidence="2">KEN1</strain>
    </source>
</reference>
<comment type="caution">
    <text evidence="2">The sequence shown here is derived from an EMBL/GenBank/DDBJ whole genome shotgun (WGS) entry which is preliminary data.</text>
</comment>
<protein>
    <submittedName>
        <fullName evidence="2">Uncharacterized protein</fullName>
    </submittedName>
</protein>
<proteinExistence type="predicted"/>